<evidence type="ECO:0000313" key="3">
    <source>
        <dbReference type="Proteomes" id="UP001501758"/>
    </source>
</evidence>
<dbReference type="Gene3D" id="3.30.750.44">
    <property type="match status" value="1"/>
</dbReference>
<protein>
    <recommendedName>
        <fullName evidence="1">Tail specific protease domain-containing protein</fullName>
    </recommendedName>
</protein>
<dbReference type="SUPFAM" id="SSF52096">
    <property type="entry name" value="ClpP/crotonase"/>
    <property type="match status" value="1"/>
</dbReference>
<proteinExistence type="predicted"/>
<keyword evidence="3" id="KW-1185">Reference proteome</keyword>
<dbReference type="InterPro" id="IPR029045">
    <property type="entry name" value="ClpP/crotonase-like_dom_sf"/>
</dbReference>
<name>A0ABN1IX34_9FLAO</name>
<dbReference type="RefSeq" id="WP_343912748.1">
    <property type="nucleotide sequence ID" value="NZ_BAAAGE010000002.1"/>
</dbReference>
<evidence type="ECO:0000259" key="1">
    <source>
        <dbReference type="SMART" id="SM00245"/>
    </source>
</evidence>
<evidence type="ECO:0000313" key="2">
    <source>
        <dbReference type="EMBL" id="GAA0723116.1"/>
    </source>
</evidence>
<gene>
    <name evidence="2" type="ORF">GCM10009430_26240</name>
</gene>
<dbReference type="Pfam" id="PF03572">
    <property type="entry name" value="Peptidase_S41"/>
    <property type="match status" value="1"/>
</dbReference>
<dbReference type="Proteomes" id="UP001501758">
    <property type="component" value="Unassembled WGS sequence"/>
</dbReference>
<dbReference type="InterPro" id="IPR028204">
    <property type="entry name" value="Tricorn_C1"/>
</dbReference>
<dbReference type="Pfam" id="PF14684">
    <property type="entry name" value="Tricorn_C1"/>
    <property type="match status" value="1"/>
</dbReference>
<dbReference type="InterPro" id="IPR005151">
    <property type="entry name" value="Tail-specific_protease"/>
</dbReference>
<organism evidence="2 3">
    <name type="scientific">Aquimarina litoralis</name>
    <dbReference type="NCBI Taxonomy" id="584605"/>
    <lineage>
        <taxon>Bacteria</taxon>
        <taxon>Pseudomonadati</taxon>
        <taxon>Bacteroidota</taxon>
        <taxon>Flavobacteriia</taxon>
        <taxon>Flavobacteriales</taxon>
        <taxon>Flavobacteriaceae</taxon>
        <taxon>Aquimarina</taxon>
    </lineage>
</organism>
<feature type="domain" description="Tail specific protease" evidence="1">
    <location>
        <begin position="182"/>
        <end position="372"/>
    </location>
</feature>
<dbReference type="Gene3D" id="3.90.226.10">
    <property type="entry name" value="2-enoyl-CoA Hydratase, Chain A, domain 1"/>
    <property type="match status" value="1"/>
</dbReference>
<dbReference type="PANTHER" id="PTHR11261:SF3">
    <property type="entry name" value="RETINOL-BINDING PROTEIN 3"/>
    <property type="match status" value="1"/>
</dbReference>
<dbReference type="EMBL" id="BAAAGE010000002">
    <property type="protein sequence ID" value="GAA0723116.1"/>
    <property type="molecule type" value="Genomic_DNA"/>
</dbReference>
<dbReference type="PANTHER" id="PTHR11261">
    <property type="entry name" value="INTERPHOTORECEPTOR RETINOID-BINDING PROTEIN"/>
    <property type="match status" value="1"/>
</dbReference>
<comment type="caution">
    <text evidence="2">The sequence shown here is derived from an EMBL/GenBank/DDBJ whole genome shotgun (WGS) entry which is preliminary data.</text>
</comment>
<dbReference type="SMART" id="SM00245">
    <property type="entry name" value="TSPc"/>
    <property type="match status" value="1"/>
</dbReference>
<sequence length="395" mass="44683">MLRIIIILGIVSSSFAQTKYQKDFNTYWETVDQYFAYFDVQKTNWDKVRNIYQPIVDTIQNDDDFIRLLEMTNNELYNGHIGLNRNLASSSRVIPSGTDIWVSYKNKQFIVSGIRDGFSTQKEGVKLGMCITAYNGVSISKAIKKFLPKSVTTYTKEMYEYAANLLLAGTHNQSRVLNVNDSLTFELEKVRNKNYEELVTSKIIDNNIGYIKINNSLGNNNTIAAFDEALRAIENTNGIILDLRDTPGGGNTTVARGIMGRFINKEAAYQIHSFTYEERLYGVERKTIELVMPRGKIYGKKLVVLCGKWTGSMGEGMTIGFDGLKRSETVGADMADLLGAIYNYTLPETNIGFQIPVEKLFHINGMPREDFKPKHFILDSQDQLQKAIEIINASL</sequence>
<reference evidence="2 3" key="1">
    <citation type="journal article" date="2019" name="Int. J. Syst. Evol. Microbiol.">
        <title>The Global Catalogue of Microorganisms (GCM) 10K type strain sequencing project: providing services to taxonomists for standard genome sequencing and annotation.</title>
        <authorList>
            <consortium name="The Broad Institute Genomics Platform"/>
            <consortium name="The Broad Institute Genome Sequencing Center for Infectious Disease"/>
            <person name="Wu L."/>
            <person name="Ma J."/>
        </authorList>
    </citation>
    <scope>NUCLEOTIDE SEQUENCE [LARGE SCALE GENOMIC DNA]</scope>
    <source>
        <strain evidence="2 3">JCM 15974</strain>
    </source>
</reference>
<accession>A0ABN1IX34</accession>